<name>W9RP63_9ROSA</name>
<evidence type="ECO:0000313" key="2">
    <source>
        <dbReference type="Proteomes" id="UP000030645"/>
    </source>
</evidence>
<evidence type="ECO:0000313" key="1">
    <source>
        <dbReference type="EMBL" id="EXB84484.1"/>
    </source>
</evidence>
<proteinExistence type="predicted"/>
<dbReference type="eggNOG" id="ENOG502SB9T">
    <property type="taxonomic scope" value="Eukaryota"/>
</dbReference>
<dbReference type="Proteomes" id="UP000030645">
    <property type="component" value="Unassembled WGS sequence"/>
</dbReference>
<protein>
    <submittedName>
        <fullName evidence="1">Uncharacterized protein</fullName>
    </submittedName>
</protein>
<dbReference type="EMBL" id="KE344892">
    <property type="protein sequence ID" value="EXB84484.1"/>
    <property type="molecule type" value="Genomic_DNA"/>
</dbReference>
<accession>W9RP63</accession>
<keyword evidence="2" id="KW-1185">Reference proteome</keyword>
<organism evidence="1 2">
    <name type="scientific">Morus notabilis</name>
    <dbReference type="NCBI Taxonomy" id="981085"/>
    <lineage>
        <taxon>Eukaryota</taxon>
        <taxon>Viridiplantae</taxon>
        <taxon>Streptophyta</taxon>
        <taxon>Embryophyta</taxon>
        <taxon>Tracheophyta</taxon>
        <taxon>Spermatophyta</taxon>
        <taxon>Magnoliopsida</taxon>
        <taxon>eudicotyledons</taxon>
        <taxon>Gunneridae</taxon>
        <taxon>Pentapetalae</taxon>
        <taxon>rosids</taxon>
        <taxon>fabids</taxon>
        <taxon>Rosales</taxon>
        <taxon>Moraceae</taxon>
        <taxon>Moreae</taxon>
        <taxon>Morus</taxon>
    </lineage>
</organism>
<reference evidence="2" key="1">
    <citation type="submission" date="2013-01" db="EMBL/GenBank/DDBJ databases">
        <title>Draft Genome Sequence of a Mulberry Tree, Morus notabilis C.K. Schneid.</title>
        <authorList>
            <person name="He N."/>
            <person name="Zhao S."/>
        </authorList>
    </citation>
    <scope>NUCLEOTIDE SEQUENCE</scope>
</reference>
<dbReference type="AlphaFoldDB" id="W9RP63"/>
<gene>
    <name evidence="1" type="ORF">L484_015815</name>
</gene>
<sequence length="152" mass="16864">MPVFLLIKIIFVTLSTLSYFVSRLIFSTTAYLIVFLIQALKVPGENAKGLLEQLAEVLKGVLQYVLELMVEVITTIFSTSFDLLKEGAVGSASVVGSAIMGLVVQTRDSLEGLLKDLPESFQGFYEMISTIATDMFNNYKDALEYVKENFAR</sequence>